<name>A0AAV8YDU6_9CUCU</name>
<dbReference type="GO" id="GO:0005096">
    <property type="term" value="F:GTPase activator activity"/>
    <property type="evidence" value="ECO:0007669"/>
    <property type="project" value="UniProtKB-KW"/>
</dbReference>
<dbReference type="SUPFAM" id="SSF48350">
    <property type="entry name" value="GTPase activation domain, GAP"/>
    <property type="match status" value="1"/>
</dbReference>
<dbReference type="Pfam" id="PF01852">
    <property type="entry name" value="START"/>
    <property type="match status" value="1"/>
</dbReference>
<dbReference type="InterPro" id="IPR023393">
    <property type="entry name" value="START-like_dom_sf"/>
</dbReference>
<dbReference type="PANTHER" id="PTHR12659">
    <property type="entry name" value="RHO-TYPE GTPASE ACTIVATING PROTEIN"/>
    <property type="match status" value="1"/>
</dbReference>
<proteinExistence type="predicted"/>
<evidence type="ECO:0000256" key="1">
    <source>
        <dbReference type="ARBA" id="ARBA00022468"/>
    </source>
</evidence>
<gene>
    <name evidence="5" type="ORF">NQ318_012903</name>
</gene>
<dbReference type="PROSITE" id="PS50848">
    <property type="entry name" value="START"/>
    <property type="match status" value="1"/>
</dbReference>
<dbReference type="InterPro" id="IPR002913">
    <property type="entry name" value="START_lipid-bd_dom"/>
</dbReference>
<organism evidence="5 6">
    <name type="scientific">Aromia moschata</name>
    <dbReference type="NCBI Taxonomy" id="1265417"/>
    <lineage>
        <taxon>Eukaryota</taxon>
        <taxon>Metazoa</taxon>
        <taxon>Ecdysozoa</taxon>
        <taxon>Arthropoda</taxon>
        <taxon>Hexapoda</taxon>
        <taxon>Insecta</taxon>
        <taxon>Pterygota</taxon>
        <taxon>Neoptera</taxon>
        <taxon>Endopterygota</taxon>
        <taxon>Coleoptera</taxon>
        <taxon>Polyphaga</taxon>
        <taxon>Cucujiformia</taxon>
        <taxon>Chrysomeloidea</taxon>
        <taxon>Cerambycidae</taxon>
        <taxon>Cerambycinae</taxon>
        <taxon>Callichromatini</taxon>
        <taxon>Aromia</taxon>
    </lineage>
</organism>
<dbReference type="GO" id="GO:0008289">
    <property type="term" value="F:lipid binding"/>
    <property type="evidence" value="ECO:0007669"/>
    <property type="project" value="InterPro"/>
</dbReference>
<dbReference type="SUPFAM" id="SSF55961">
    <property type="entry name" value="Bet v1-like"/>
    <property type="match status" value="1"/>
</dbReference>
<dbReference type="GO" id="GO:0030036">
    <property type="term" value="P:actin cytoskeleton organization"/>
    <property type="evidence" value="ECO:0007669"/>
    <property type="project" value="TreeGrafter"/>
</dbReference>
<feature type="domain" description="START" evidence="4">
    <location>
        <begin position="142"/>
        <end position="310"/>
    </location>
</feature>
<protein>
    <recommendedName>
        <fullName evidence="7">START domain-containing protein</fullName>
    </recommendedName>
</protein>
<evidence type="ECO:0000313" key="6">
    <source>
        <dbReference type="Proteomes" id="UP001162162"/>
    </source>
</evidence>
<dbReference type="SMART" id="SM00324">
    <property type="entry name" value="RhoGAP"/>
    <property type="match status" value="1"/>
</dbReference>
<keyword evidence="2" id="KW-0597">Phosphoprotein</keyword>
<dbReference type="Gene3D" id="3.30.530.20">
    <property type="match status" value="1"/>
</dbReference>
<dbReference type="Proteomes" id="UP001162162">
    <property type="component" value="Unassembled WGS sequence"/>
</dbReference>
<keyword evidence="6" id="KW-1185">Reference proteome</keyword>
<dbReference type="PROSITE" id="PS50238">
    <property type="entry name" value="RHOGAP"/>
    <property type="match status" value="1"/>
</dbReference>
<evidence type="ECO:0000259" key="4">
    <source>
        <dbReference type="PROSITE" id="PS50848"/>
    </source>
</evidence>
<dbReference type="InterPro" id="IPR008936">
    <property type="entry name" value="Rho_GTPase_activation_prot"/>
</dbReference>
<dbReference type="CDD" id="cd08869">
    <property type="entry name" value="START_RhoGAP"/>
    <property type="match status" value="1"/>
</dbReference>
<accession>A0AAV8YDU6</accession>
<comment type="caution">
    <text evidence="5">The sequence shown here is derived from an EMBL/GenBank/DDBJ whole genome shotgun (WGS) entry which is preliminary data.</text>
</comment>
<dbReference type="FunFam" id="3.30.530.20:FF:000009">
    <property type="entry name" value="StAR related lipid transfer domain containing 13"/>
    <property type="match status" value="1"/>
</dbReference>
<dbReference type="GO" id="GO:0007165">
    <property type="term" value="P:signal transduction"/>
    <property type="evidence" value="ECO:0007669"/>
    <property type="project" value="InterPro"/>
</dbReference>
<evidence type="ECO:0000259" key="3">
    <source>
        <dbReference type="PROSITE" id="PS50238"/>
    </source>
</evidence>
<dbReference type="SMART" id="SM00234">
    <property type="entry name" value="START"/>
    <property type="match status" value="1"/>
</dbReference>
<keyword evidence="1" id="KW-0343">GTPase activation</keyword>
<evidence type="ECO:0000313" key="5">
    <source>
        <dbReference type="EMBL" id="KAJ8949155.1"/>
    </source>
</evidence>
<sequence length="361" mass="41604">MRWLQLNAADQVGIFRKPGVKSRIQILRNMVEANMGIDYSDQQCYDVADMVKQYFRELPEALLTNKLSETFILIFQYVPQYLRRESILCALLLMPNEHIEVPQEFLNQCKSSEIKETKAKLLTNLGSEIGGWKAYMAECQANLLKEAKEKSRGWVPVTSHNSKVEIFYKKVADGLPLKLWKVSADIEAPPSEVLHRILRERHIWDPDLYSAKILAQLDKKAEVFLYVRRNISPLPHKEYCILRTWKTDLPKDACLIVETSVEYPDVVPVPNSARGIILASRYLIEPCGSGKSRLLHLSRVDTVGRTPEWYQKNFGYLCALFLANIQNSFYQKTIGPESKILKTILLQKCILKYVHNNVCKK</sequence>
<dbReference type="AlphaFoldDB" id="A0AAV8YDU6"/>
<evidence type="ECO:0000256" key="2">
    <source>
        <dbReference type="ARBA" id="ARBA00022553"/>
    </source>
</evidence>
<evidence type="ECO:0008006" key="7">
    <source>
        <dbReference type="Google" id="ProtNLM"/>
    </source>
</evidence>
<feature type="domain" description="Rho-GAP" evidence="3">
    <location>
        <begin position="1"/>
        <end position="204"/>
    </location>
</feature>
<dbReference type="InterPro" id="IPR000198">
    <property type="entry name" value="RhoGAP_dom"/>
</dbReference>
<dbReference type="EMBL" id="JAPWTK010000123">
    <property type="protein sequence ID" value="KAJ8949155.1"/>
    <property type="molecule type" value="Genomic_DNA"/>
</dbReference>
<dbReference type="PANTHER" id="PTHR12659:SF7">
    <property type="entry name" value="CROSSVEINLESS C, ISOFORM C"/>
    <property type="match status" value="1"/>
</dbReference>
<dbReference type="Pfam" id="PF00620">
    <property type="entry name" value="RhoGAP"/>
    <property type="match status" value="1"/>
</dbReference>
<dbReference type="GO" id="GO:0035023">
    <property type="term" value="P:regulation of Rho protein signal transduction"/>
    <property type="evidence" value="ECO:0007669"/>
    <property type="project" value="TreeGrafter"/>
</dbReference>
<reference evidence="5" key="1">
    <citation type="journal article" date="2023" name="Insect Mol. Biol.">
        <title>Genome sequencing provides insights into the evolution of gene families encoding plant cell wall-degrading enzymes in longhorned beetles.</title>
        <authorList>
            <person name="Shin N.R."/>
            <person name="Okamura Y."/>
            <person name="Kirsch R."/>
            <person name="Pauchet Y."/>
        </authorList>
    </citation>
    <scope>NUCLEOTIDE SEQUENCE</scope>
    <source>
        <strain evidence="5">AMC_N1</strain>
    </source>
</reference>
<dbReference type="Gene3D" id="1.10.555.10">
    <property type="entry name" value="Rho GTPase activation protein"/>
    <property type="match status" value="1"/>
</dbReference>